<keyword evidence="2" id="KW-1185">Reference proteome</keyword>
<evidence type="ECO:0000313" key="2">
    <source>
        <dbReference type="Proteomes" id="UP000265520"/>
    </source>
</evidence>
<evidence type="ECO:0000313" key="1">
    <source>
        <dbReference type="EMBL" id="MCI41770.1"/>
    </source>
</evidence>
<reference evidence="1 2" key="1">
    <citation type="journal article" date="2018" name="Front. Plant Sci.">
        <title>Red Clover (Trifolium pratense) and Zigzag Clover (T. medium) - A Picture of Genomic Similarities and Differences.</title>
        <authorList>
            <person name="Dluhosova J."/>
            <person name="Istvanek J."/>
            <person name="Nedelnik J."/>
            <person name="Repkova J."/>
        </authorList>
    </citation>
    <scope>NUCLEOTIDE SEQUENCE [LARGE SCALE GENOMIC DNA]</scope>
    <source>
        <strain evidence="2">cv. 10/8</strain>
        <tissue evidence="1">Leaf</tissue>
    </source>
</reference>
<sequence>MRIMMLVIMTRQRLHTWGLSQTNFQEGRRTRAFSPCSEAILLDISMTVV</sequence>
<protein>
    <submittedName>
        <fullName evidence="1">Uncharacterized protein</fullName>
    </submittedName>
</protein>
<dbReference type="Proteomes" id="UP000265520">
    <property type="component" value="Unassembled WGS sequence"/>
</dbReference>
<organism evidence="1 2">
    <name type="scientific">Trifolium medium</name>
    <dbReference type="NCBI Taxonomy" id="97028"/>
    <lineage>
        <taxon>Eukaryota</taxon>
        <taxon>Viridiplantae</taxon>
        <taxon>Streptophyta</taxon>
        <taxon>Embryophyta</taxon>
        <taxon>Tracheophyta</taxon>
        <taxon>Spermatophyta</taxon>
        <taxon>Magnoliopsida</taxon>
        <taxon>eudicotyledons</taxon>
        <taxon>Gunneridae</taxon>
        <taxon>Pentapetalae</taxon>
        <taxon>rosids</taxon>
        <taxon>fabids</taxon>
        <taxon>Fabales</taxon>
        <taxon>Fabaceae</taxon>
        <taxon>Papilionoideae</taxon>
        <taxon>50 kb inversion clade</taxon>
        <taxon>NPAAA clade</taxon>
        <taxon>Hologalegina</taxon>
        <taxon>IRL clade</taxon>
        <taxon>Trifolieae</taxon>
        <taxon>Trifolium</taxon>
    </lineage>
</organism>
<accession>A0A392S177</accession>
<comment type="caution">
    <text evidence="1">The sequence shown here is derived from an EMBL/GenBank/DDBJ whole genome shotgun (WGS) entry which is preliminary data.</text>
</comment>
<feature type="non-terminal residue" evidence="1">
    <location>
        <position position="49"/>
    </location>
</feature>
<proteinExistence type="predicted"/>
<dbReference type="AlphaFoldDB" id="A0A392S177"/>
<name>A0A392S177_9FABA</name>
<dbReference type="EMBL" id="LXQA010296017">
    <property type="protein sequence ID" value="MCI41770.1"/>
    <property type="molecule type" value="Genomic_DNA"/>
</dbReference>